<feature type="non-terminal residue" evidence="8">
    <location>
        <position position="1"/>
    </location>
</feature>
<gene>
    <name evidence="8" type="ORF">FWILDA_LOCUS13396</name>
</gene>
<dbReference type="InterPro" id="IPR000719">
    <property type="entry name" value="Prot_kinase_dom"/>
</dbReference>
<dbReference type="SUPFAM" id="SSF56112">
    <property type="entry name" value="Protein kinase-like (PK-like)"/>
    <property type="match status" value="1"/>
</dbReference>
<keyword evidence="2" id="KW-0723">Serine/threonine-protein kinase</keyword>
<evidence type="ECO:0000256" key="3">
    <source>
        <dbReference type="ARBA" id="ARBA00022679"/>
    </source>
</evidence>
<keyword evidence="3" id="KW-0808">Transferase</keyword>
<dbReference type="EMBL" id="CAMKVN010004967">
    <property type="protein sequence ID" value="CAI2188071.1"/>
    <property type="molecule type" value="Genomic_DNA"/>
</dbReference>
<feature type="domain" description="Protein kinase" evidence="7">
    <location>
        <begin position="1"/>
        <end position="267"/>
    </location>
</feature>
<proteinExistence type="inferred from homology"/>
<evidence type="ECO:0000313" key="9">
    <source>
        <dbReference type="Proteomes" id="UP001153678"/>
    </source>
</evidence>
<comment type="similarity">
    <text evidence="1">Belongs to the protein kinase superfamily. TKL Ser/Thr protein kinase family.</text>
</comment>
<accession>A0A9W4T0H3</accession>
<evidence type="ECO:0000313" key="8">
    <source>
        <dbReference type="EMBL" id="CAI2188071.1"/>
    </source>
</evidence>
<reference evidence="8" key="1">
    <citation type="submission" date="2022-08" db="EMBL/GenBank/DDBJ databases">
        <authorList>
            <person name="Kallberg Y."/>
            <person name="Tangrot J."/>
            <person name="Rosling A."/>
        </authorList>
    </citation>
    <scope>NUCLEOTIDE SEQUENCE</scope>
    <source>
        <strain evidence="8">Wild A</strain>
    </source>
</reference>
<evidence type="ECO:0000256" key="2">
    <source>
        <dbReference type="ARBA" id="ARBA00022527"/>
    </source>
</evidence>
<dbReference type="Pfam" id="PF07714">
    <property type="entry name" value="PK_Tyr_Ser-Thr"/>
    <property type="match status" value="1"/>
</dbReference>
<dbReference type="PANTHER" id="PTHR46485">
    <property type="entry name" value="LIM DOMAIN KINASE 1"/>
    <property type="match status" value="1"/>
</dbReference>
<dbReference type="Gene3D" id="1.10.510.10">
    <property type="entry name" value="Transferase(Phosphotransferase) domain 1"/>
    <property type="match status" value="1"/>
</dbReference>
<dbReference type="PROSITE" id="PS50011">
    <property type="entry name" value="PROTEIN_KINASE_DOM"/>
    <property type="match status" value="1"/>
</dbReference>
<protein>
    <submittedName>
        <fullName evidence="8">9127_t:CDS:1</fullName>
    </submittedName>
</protein>
<dbReference type="GO" id="GO:0004674">
    <property type="term" value="F:protein serine/threonine kinase activity"/>
    <property type="evidence" value="ECO:0007669"/>
    <property type="project" value="UniProtKB-KW"/>
</dbReference>
<name>A0A9W4T0H3_9GLOM</name>
<keyword evidence="5" id="KW-0418">Kinase</keyword>
<evidence type="ECO:0000256" key="6">
    <source>
        <dbReference type="ARBA" id="ARBA00022840"/>
    </source>
</evidence>
<evidence type="ECO:0000256" key="4">
    <source>
        <dbReference type="ARBA" id="ARBA00022741"/>
    </source>
</evidence>
<dbReference type="Proteomes" id="UP001153678">
    <property type="component" value="Unassembled WGS sequence"/>
</dbReference>
<dbReference type="PANTHER" id="PTHR46485:SF5">
    <property type="entry name" value="CENTER DIVIDER, ISOFORM A"/>
    <property type="match status" value="1"/>
</dbReference>
<comment type="caution">
    <text evidence="8">The sequence shown here is derived from an EMBL/GenBank/DDBJ whole genome shotgun (WGS) entry which is preliminary data.</text>
</comment>
<dbReference type="InterPro" id="IPR011009">
    <property type="entry name" value="Kinase-like_dom_sf"/>
</dbReference>
<dbReference type="CDD" id="cd00180">
    <property type="entry name" value="PKc"/>
    <property type="match status" value="1"/>
</dbReference>
<organism evidence="8 9">
    <name type="scientific">Funneliformis geosporum</name>
    <dbReference type="NCBI Taxonomy" id="1117311"/>
    <lineage>
        <taxon>Eukaryota</taxon>
        <taxon>Fungi</taxon>
        <taxon>Fungi incertae sedis</taxon>
        <taxon>Mucoromycota</taxon>
        <taxon>Glomeromycotina</taxon>
        <taxon>Glomeromycetes</taxon>
        <taxon>Glomerales</taxon>
        <taxon>Glomeraceae</taxon>
        <taxon>Funneliformis</taxon>
    </lineage>
</organism>
<evidence type="ECO:0000256" key="5">
    <source>
        <dbReference type="ARBA" id="ARBA00022777"/>
    </source>
</evidence>
<dbReference type="InterPro" id="IPR050940">
    <property type="entry name" value="Actin_reg-Ser/Thr_kinase"/>
</dbReference>
<evidence type="ECO:0000259" key="7">
    <source>
        <dbReference type="PROSITE" id="PS50011"/>
    </source>
</evidence>
<dbReference type="AlphaFoldDB" id="A0A9W4T0H3"/>
<sequence>MLPASQSSFSSKVMDEFRITEEIYSQIKDFQHHYLTKEQQLLIDKCYGVTQNPSTKDYVMIMDYARKGSLRNFLNENYYDMKWEHKILYLNRIIDGLVEIHEQGIVHQDFHSGNILVKDEHNFCIGDLGLCKKLEEQSTKKDKINVFGVLPYIAPEVLNGQKYTRASDIYSYVPQLILDVIEQCWNGDPLKRPSTSEVEKIFQSFYVNYEPNSEIYKQYSLRIDFIKSKASENANNSFETGISESMQFDIIKSEELDNLDIYEAGIS</sequence>
<keyword evidence="6" id="KW-0067">ATP-binding</keyword>
<keyword evidence="9" id="KW-1185">Reference proteome</keyword>
<evidence type="ECO:0000256" key="1">
    <source>
        <dbReference type="ARBA" id="ARBA00005843"/>
    </source>
</evidence>
<dbReference type="OrthoDB" id="2437786at2759"/>
<keyword evidence="4" id="KW-0547">Nucleotide-binding</keyword>
<dbReference type="GO" id="GO:0005524">
    <property type="term" value="F:ATP binding"/>
    <property type="evidence" value="ECO:0007669"/>
    <property type="project" value="UniProtKB-KW"/>
</dbReference>
<dbReference type="InterPro" id="IPR001245">
    <property type="entry name" value="Ser-Thr/Tyr_kinase_cat_dom"/>
</dbReference>